<comment type="caution">
    <text evidence="1">The sequence shown here is derived from an EMBL/GenBank/DDBJ whole genome shotgun (WGS) entry which is preliminary data.</text>
</comment>
<name>A0A6V7VCR9_MELEN</name>
<proteinExistence type="predicted"/>
<sequence>MEQTFAMFLNINDIKQEDIKQELLNKMPGKDDEQNVIEGIAEFWECSWHPQTKEINQMIKNGEKLDASTFLIFLDHNYETSTWCEQCRKTLLEMKQEEILEVGEGNTYKYKFFVCTDCAQIIKYATFYY</sequence>
<accession>A0A6V7VCR9</accession>
<evidence type="ECO:0000313" key="1">
    <source>
        <dbReference type="EMBL" id="CAD2172673.1"/>
    </source>
</evidence>
<reference evidence="1 2" key="1">
    <citation type="submission" date="2020-08" db="EMBL/GenBank/DDBJ databases">
        <authorList>
            <person name="Koutsovoulos G."/>
            <person name="Danchin GJ E."/>
        </authorList>
    </citation>
    <scope>NUCLEOTIDE SEQUENCE [LARGE SCALE GENOMIC DNA]</scope>
</reference>
<organism evidence="1 2">
    <name type="scientific">Meloidogyne enterolobii</name>
    <name type="common">Root-knot nematode worm</name>
    <name type="synonym">Meloidogyne mayaguensis</name>
    <dbReference type="NCBI Taxonomy" id="390850"/>
    <lineage>
        <taxon>Eukaryota</taxon>
        <taxon>Metazoa</taxon>
        <taxon>Ecdysozoa</taxon>
        <taxon>Nematoda</taxon>
        <taxon>Chromadorea</taxon>
        <taxon>Rhabditida</taxon>
        <taxon>Tylenchina</taxon>
        <taxon>Tylenchomorpha</taxon>
        <taxon>Tylenchoidea</taxon>
        <taxon>Meloidogynidae</taxon>
        <taxon>Meloidogyninae</taxon>
        <taxon>Meloidogyne</taxon>
    </lineage>
</organism>
<gene>
    <name evidence="1" type="ORF">MENT_LOCUS24236</name>
</gene>
<dbReference type="AlphaFoldDB" id="A0A6V7VCR9"/>
<dbReference type="Proteomes" id="UP000580250">
    <property type="component" value="Unassembled WGS sequence"/>
</dbReference>
<evidence type="ECO:0000313" key="2">
    <source>
        <dbReference type="Proteomes" id="UP000580250"/>
    </source>
</evidence>
<dbReference type="EMBL" id="CAJEWN010000204">
    <property type="protein sequence ID" value="CAD2172673.1"/>
    <property type="molecule type" value="Genomic_DNA"/>
</dbReference>
<protein>
    <submittedName>
        <fullName evidence="1">Uncharacterized protein</fullName>
    </submittedName>
</protein>